<dbReference type="AlphaFoldDB" id="A0AA40DXI6"/>
<name>A0AA40DXI6_9PEZI</name>
<feature type="region of interest" description="Disordered" evidence="1">
    <location>
        <begin position="367"/>
        <end position="390"/>
    </location>
</feature>
<feature type="compositionally biased region" description="Acidic residues" evidence="1">
    <location>
        <begin position="54"/>
        <end position="75"/>
    </location>
</feature>
<sequence>MVGGNSIAAMKMEMRSRRLRAVRNHVARAPDGTLPNMSDKTKVPNKPSKRDVVDETGSDDDLSDDEGTDNDDDDASTSTAQPTKPAGIAVGQNPGPALPATATNTLAATPTPGPDPVSPLAPPTTTLFTSTTRTTNAGAIASGGPVTNGAVSGSDQDVVSTRVGDHLPAGAKAGIAIGAIAGLVLLTGLLFLLWRRRRTPTTTTTTTPRTDSQILNELMSAAHAHQNGGGGGLPQHYVPTDEKHPSGSRVTLLEAAPPPGPQPVIRLSIASWLRRHHPLKLNPLASARGSTFTASARGSTFTAAASNRSSTASEAPVMSAAVPPAYYPAAPAPLRPAQARAPVLRYQSVWSESSVARSSVAVSEGDTLADLYGSRAEEDRRSRATDGVGR</sequence>
<feature type="compositionally biased region" description="Basic residues" evidence="1">
    <location>
        <begin position="17"/>
        <end position="26"/>
    </location>
</feature>
<feature type="compositionally biased region" description="Basic and acidic residues" evidence="1">
    <location>
        <begin position="375"/>
        <end position="390"/>
    </location>
</feature>
<feature type="transmembrane region" description="Helical" evidence="2">
    <location>
        <begin position="173"/>
        <end position="194"/>
    </location>
</feature>
<feature type="compositionally biased region" description="Pro residues" evidence="1">
    <location>
        <begin position="111"/>
        <end position="122"/>
    </location>
</feature>
<comment type="caution">
    <text evidence="3">The sequence shown here is derived from an EMBL/GenBank/DDBJ whole genome shotgun (WGS) entry which is preliminary data.</text>
</comment>
<reference evidence="3" key="1">
    <citation type="submission" date="2023-06" db="EMBL/GenBank/DDBJ databases">
        <title>Genome-scale phylogeny and comparative genomics of the fungal order Sordariales.</title>
        <authorList>
            <consortium name="Lawrence Berkeley National Laboratory"/>
            <person name="Hensen N."/>
            <person name="Bonometti L."/>
            <person name="Westerberg I."/>
            <person name="Brannstrom I.O."/>
            <person name="Guillou S."/>
            <person name="Cros-Aarteil S."/>
            <person name="Calhoun S."/>
            <person name="Haridas S."/>
            <person name="Kuo A."/>
            <person name="Mondo S."/>
            <person name="Pangilinan J."/>
            <person name="Riley R."/>
            <person name="Labutti K."/>
            <person name="Andreopoulos B."/>
            <person name="Lipzen A."/>
            <person name="Chen C."/>
            <person name="Yanf M."/>
            <person name="Daum C."/>
            <person name="Ng V."/>
            <person name="Clum A."/>
            <person name="Steindorff A."/>
            <person name="Ohm R."/>
            <person name="Martin F."/>
            <person name="Silar P."/>
            <person name="Natvig D."/>
            <person name="Lalanne C."/>
            <person name="Gautier V."/>
            <person name="Ament-Velasquez S.L."/>
            <person name="Kruys A."/>
            <person name="Hutchinson M.I."/>
            <person name="Powell A.J."/>
            <person name="Barry K."/>
            <person name="Miller A.N."/>
            <person name="Grigoriev I.V."/>
            <person name="Debuchy R."/>
            <person name="Gladieux P."/>
            <person name="Thoren M.H."/>
            <person name="Johannesson H."/>
        </authorList>
    </citation>
    <scope>NUCLEOTIDE SEQUENCE</scope>
    <source>
        <strain evidence="3">SMH4607-1</strain>
    </source>
</reference>
<evidence type="ECO:0000313" key="3">
    <source>
        <dbReference type="EMBL" id="KAK0719255.1"/>
    </source>
</evidence>
<evidence type="ECO:0000256" key="1">
    <source>
        <dbReference type="SAM" id="MobiDB-lite"/>
    </source>
</evidence>
<evidence type="ECO:0000313" key="4">
    <source>
        <dbReference type="Proteomes" id="UP001172102"/>
    </source>
</evidence>
<dbReference type="Proteomes" id="UP001172102">
    <property type="component" value="Unassembled WGS sequence"/>
</dbReference>
<feature type="region of interest" description="Disordered" evidence="1">
    <location>
        <begin position="15"/>
        <end position="124"/>
    </location>
</feature>
<keyword evidence="4" id="KW-1185">Reference proteome</keyword>
<keyword evidence="2" id="KW-0812">Transmembrane</keyword>
<accession>A0AA40DXI6</accession>
<evidence type="ECO:0000256" key="2">
    <source>
        <dbReference type="SAM" id="Phobius"/>
    </source>
</evidence>
<protein>
    <submittedName>
        <fullName evidence="3">Uncharacterized protein</fullName>
    </submittedName>
</protein>
<proteinExistence type="predicted"/>
<feature type="compositionally biased region" description="Low complexity" evidence="1">
    <location>
        <begin position="93"/>
        <end position="110"/>
    </location>
</feature>
<dbReference type="EMBL" id="JAUKUA010000003">
    <property type="protein sequence ID" value="KAK0719255.1"/>
    <property type="molecule type" value="Genomic_DNA"/>
</dbReference>
<gene>
    <name evidence="3" type="ORF">B0H67DRAFT_681423</name>
</gene>
<keyword evidence="2" id="KW-1133">Transmembrane helix</keyword>
<organism evidence="3 4">
    <name type="scientific">Lasiosphaeris hirsuta</name>
    <dbReference type="NCBI Taxonomy" id="260670"/>
    <lineage>
        <taxon>Eukaryota</taxon>
        <taxon>Fungi</taxon>
        <taxon>Dikarya</taxon>
        <taxon>Ascomycota</taxon>
        <taxon>Pezizomycotina</taxon>
        <taxon>Sordariomycetes</taxon>
        <taxon>Sordariomycetidae</taxon>
        <taxon>Sordariales</taxon>
        <taxon>Lasiosphaeriaceae</taxon>
        <taxon>Lasiosphaeris</taxon>
    </lineage>
</organism>
<keyword evidence="2" id="KW-0472">Membrane</keyword>